<dbReference type="Gene3D" id="1.20.58.60">
    <property type="match status" value="2"/>
</dbReference>
<evidence type="ECO:0000256" key="2">
    <source>
        <dbReference type="ARBA" id="ARBA00022837"/>
    </source>
</evidence>
<evidence type="ECO:0000313" key="8">
    <source>
        <dbReference type="Proteomes" id="UP001148786"/>
    </source>
</evidence>
<dbReference type="SUPFAM" id="SSF47473">
    <property type="entry name" value="EF-hand"/>
    <property type="match status" value="1"/>
</dbReference>
<organism evidence="7 8">
    <name type="scientific">Agrocybe chaxingu</name>
    <dbReference type="NCBI Taxonomy" id="84603"/>
    <lineage>
        <taxon>Eukaryota</taxon>
        <taxon>Fungi</taxon>
        <taxon>Dikarya</taxon>
        <taxon>Basidiomycota</taxon>
        <taxon>Agaricomycotina</taxon>
        <taxon>Agaricomycetes</taxon>
        <taxon>Agaricomycetidae</taxon>
        <taxon>Agaricales</taxon>
        <taxon>Agaricineae</taxon>
        <taxon>Strophariaceae</taxon>
        <taxon>Agrocybe</taxon>
    </lineage>
</organism>
<proteinExistence type="predicted"/>
<evidence type="ECO:0000256" key="1">
    <source>
        <dbReference type="ARBA" id="ARBA00022737"/>
    </source>
</evidence>
<feature type="domain" description="EF-hand" evidence="6">
    <location>
        <begin position="900"/>
        <end position="935"/>
    </location>
</feature>
<dbReference type="SUPFAM" id="SSF46966">
    <property type="entry name" value="Spectrin repeat"/>
    <property type="match status" value="2"/>
</dbReference>
<dbReference type="InterPro" id="IPR018247">
    <property type="entry name" value="EF_Hand_1_Ca_BS"/>
</dbReference>
<dbReference type="SUPFAM" id="SSF47576">
    <property type="entry name" value="Calponin-homology domain, CH-domain"/>
    <property type="match status" value="1"/>
</dbReference>
<keyword evidence="1" id="KW-0677">Repeat</keyword>
<dbReference type="InterPro" id="IPR036872">
    <property type="entry name" value="CH_dom_sf"/>
</dbReference>
<dbReference type="PROSITE" id="PS50021">
    <property type="entry name" value="CH"/>
    <property type="match status" value="1"/>
</dbReference>
<reference evidence="7" key="1">
    <citation type="submission" date="2022-07" db="EMBL/GenBank/DDBJ databases">
        <title>Genome Sequence of Agrocybe chaxingu.</title>
        <authorList>
            <person name="Buettner E."/>
        </authorList>
    </citation>
    <scope>NUCLEOTIDE SEQUENCE</scope>
    <source>
        <strain evidence="7">MP-N11</strain>
    </source>
</reference>
<dbReference type="GO" id="GO:0005509">
    <property type="term" value="F:calcium ion binding"/>
    <property type="evidence" value="ECO:0007669"/>
    <property type="project" value="InterPro"/>
</dbReference>
<feature type="compositionally biased region" description="Acidic residues" evidence="4">
    <location>
        <begin position="207"/>
        <end position="216"/>
    </location>
</feature>
<feature type="compositionally biased region" description="Basic and acidic residues" evidence="4">
    <location>
        <begin position="217"/>
        <end position="228"/>
    </location>
</feature>
<dbReference type="InterPro" id="IPR002048">
    <property type="entry name" value="EF_hand_dom"/>
</dbReference>
<dbReference type="Proteomes" id="UP001148786">
    <property type="component" value="Unassembled WGS sequence"/>
</dbReference>
<keyword evidence="8" id="KW-1185">Reference proteome</keyword>
<gene>
    <name evidence="7" type="ORF">NLJ89_g6182</name>
</gene>
<dbReference type="InterPro" id="IPR014837">
    <property type="entry name" value="EF-hand_Ca_insen"/>
</dbReference>
<dbReference type="Pfam" id="PF09994">
    <property type="entry name" value="T6SS_Tle1-like_cat"/>
    <property type="match status" value="1"/>
</dbReference>
<dbReference type="InterPro" id="IPR011992">
    <property type="entry name" value="EF-hand-dom_pair"/>
</dbReference>
<dbReference type="SMART" id="SM00033">
    <property type="entry name" value="CH"/>
    <property type="match status" value="1"/>
</dbReference>
<dbReference type="FunFam" id="1.10.418.10:FF:000030">
    <property type="entry name" value="Related to alpha-actinin"/>
    <property type="match status" value="1"/>
</dbReference>
<accession>A0A9W8JZM9</accession>
<comment type="caution">
    <text evidence="7">The sequence shown here is derived from an EMBL/GenBank/DDBJ whole genome shotgun (WGS) entry which is preliminary data.</text>
</comment>
<dbReference type="Gene3D" id="1.10.418.10">
    <property type="entry name" value="Calponin-like domain"/>
    <property type="match status" value="2"/>
</dbReference>
<evidence type="ECO:0000313" key="7">
    <source>
        <dbReference type="EMBL" id="KAJ3507656.1"/>
    </source>
</evidence>
<dbReference type="Pfam" id="PF00307">
    <property type="entry name" value="CH"/>
    <property type="match status" value="1"/>
</dbReference>
<dbReference type="GO" id="GO:0003779">
    <property type="term" value="F:actin binding"/>
    <property type="evidence" value="ECO:0007669"/>
    <property type="project" value="UniProtKB-KW"/>
</dbReference>
<dbReference type="InterPro" id="IPR001715">
    <property type="entry name" value="CH_dom"/>
</dbReference>
<dbReference type="Gene3D" id="1.10.238.10">
    <property type="entry name" value="EF-hand"/>
    <property type="match status" value="2"/>
</dbReference>
<evidence type="ECO:0000259" key="5">
    <source>
        <dbReference type="PROSITE" id="PS50021"/>
    </source>
</evidence>
<dbReference type="Pfam" id="PF08726">
    <property type="entry name" value="EFhand_Ca_insen"/>
    <property type="match status" value="1"/>
</dbReference>
<evidence type="ECO:0000259" key="6">
    <source>
        <dbReference type="PROSITE" id="PS50222"/>
    </source>
</evidence>
<feature type="region of interest" description="Disordered" evidence="4">
    <location>
        <begin position="207"/>
        <end position="235"/>
    </location>
</feature>
<keyword evidence="3" id="KW-0009">Actin-binding</keyword>
<sequence length="1042" mass="119731">MSKIRKTLDEMIALNLHAHVMSGYEFLMQNYISGDKICLFGFSRGAYTARRWFQFLPVGFVLLISRHDSLAGMLHKVGLLPTGNFQQVPFAYKMYTRADDIGWEQSNEFKKAFSVDVSIEFIGVWDTVDSVGIIPKRLPFTTSNTIVKTFRHAVALDERRAKFKANLWNRPTHEEARLGLPSGNHQHHPTQPTRQPVFDDFEEYEDFEENDCPDSPETEKKRWAGEKPKIKRRKEDEDDKALNTLERMYSEKGDAMTDIEEVWFAGCHCDVGGGAVSNKTRHSLARIALRWMVRECFKCKTGIMFNSDALRDIGLDPSTLYPYVVPRPPPLPVAEQHKIQHPPSKPIPIRPHKLLTKKNKKKSQEMPKLLQAQRPPFLGSEEEEEIRDAMAPKYDQLRLKKFWWILEWLPLQLRYQRGNNEWVTHWGMNRANPRYIPKQRTSGLKVHRSVKLRMEAEYADEERRRRGKKYVPKPVLLNTKLEANGYPPMSSLVKDLSDGVRLIQLMEIMDIIDGNLKLILGMIWTLILRFTIADISEEGLSAKEGLLLWCQRKTEPYKEVDVQDFSHSWSDGLALCALIHCHRPDLLDYDKLDKSNRHGNTRLAFTVAAEHLNIPQLLEVEDLCDSAHPDERSVMTYIASYFHAFSTMDQAETESRRVEKFAELMHSAWLIRNDYERRVRLLLAALSSIQSQWASQVFTGTYTDAKEQSAEFTNYKQTMKRTWVTERQDVATLFGNVQTKLKTYGLREYVPPPGLALSDLDAAWELLLKKEAERSRKINAQIRMIKESLRKTFATLANDFEQRLRAISSELAAIEGPLEEQQEHVLDIQTRIPALSEALSTVAQAETECEAANVEENDYTVFTCQDLEFEVELVIQSIQKKLTFIENQIVSRNMSNLTPAQLEEFESTFRYFDKDGTNTLNIAEMIAALASLGIVYSEEDMDSIYDQLVGSYGAVTFEAFINLLVDITEDQTSPDQLREAFRGIAKDKPFVTELDLRLAHLPAAAIDYLRDAMPSGRNEAGEAEFDYEAFIDEVFDSVSSLE</sequence>
<dbReference type="AlphaFoldDB" id="A0A9W8JZM9"/>
<dbReference type="PROSITE" id="PS50222">
    <property type="entry name" value="EF_HAND_2"/>
    <property type="match status" value="1"/>
</dbReference>
<dbReference type="EMBL" id="JANKHO010000639">
    <property type="protein sequence ID" value="KAJ3507656.1"/>
    <property type="molecule type" value="Genomic_DNA"/>
</dbReference>
<protein>
    <submittedName>
        <fullName evidence="7">Uncharacterized protein</fullName>
    </submittedName>
</protein>
<dbReference type="FunFam" id="1.10.238.10:FF:000097">
    <property type="entry name" value="Alpha-actinin, sarcomeric (F-actin cross linking protein)"/>
    <property type="match status" value="1"/>
</dbReference>
<dbReference type="PANTHER" id="PTHR11915">
    <property type="entry name" value="SPECTRIN/FILAMIN RELATED CYTOSKELETAL PROTEIN"/>
    <property type="match status" value="1"/>
</dbReference>
<evidence type="ECO:0000256" key="3">
    <source>
        <dbReference type="ARBA" id="ARBA00023203"/>
    </source>
</evidence>
<evidence type="ECO:0000256" key="4">
    <source>
        <dbReference type="SAM" id="MobiDB-lite"/>
    </source>
</evidence>
<feature type="region of interest" description="Disordered" evidence="4">
    <location>
        <begin position="175"/>
        <end position="194"/>
    </location>
</feature>
<dbReference type="PROSITE" id="PS00018">
    <property type="entry name" value="EF_HAND_1"/>
    <property type="match status" value="1"/>
</dbReference>
<dbReference type="InterPro" id="IPR018712">
    <property type="entry name" value="Tle1-like_cat"/>
</dbReference>
<dbReference type="SMART" id="SM01184">
    <property type="entry name" value="efhand_Ca_insen"/>
    <property type="match status" value="1"/>
</dbReference>
<dbReference type="OrthoDB" id="10017054at2759"/>
<name>A0A9W8JZM9_9AGAR</name>
<keyword evidence="2" id="KW-0106">Calcium</keyword>
<feature type="domain" description="Calponin-homology (CH)" evidence="5">
    <location>
        <begin position="540"/>
        <end position="646"/>
    </location>
</feature>